<feature type="binding site" evidence="13">
    <location>
        <position position="108"/>
    </location>
    <ligand>
        <name>Mg(2+)</name>
        <dbReference type="ChEBI" id="CHEBI:18420"/>
        <label>2</label>
        <note>catalytic</note>
    </ligand>
</feature>
<evidence type="ECO:0000256" key="12">
    <source>
        <dbReference type="PIRSR" id="PIRSR018425-1"/>
    </source>
</evidence>
<dbReference type="PANTHER" id="PTHR10682">
    <property type="entry name" value="POLY A POLYMERASE"/>
    <property type="match status" value="1"/>
</dbReference>
<evidence type="ECO:0000259" key="15">
    <source>
        <dbReference type="Pfam" id="PF04926"/>
    </source>
</evidence>
<dbReference type="FunFam" id="3.30.460.10:FF:000002">
    <property type="entry name" value="Poly(A) polymerase alpha, putative"/>
    <property type="match status" value="1"/>
</dbReference>
<dbReference type="CDD" id="cd05402">
    <property type="entry name" value="NT_PAP_TUTase"/>
    <property type="match status" value="1"/>
</dbReference>
<dbReference type="GO" id="GO:1990817">
    <property type="term" value="F:poly(A) RNA polymerase activity"/>
    <property type="evidence" value="ECO:0007669"/>
    <property type="project" value="UniProtKB-UniRule"/>
</dbReference>
<name>A0AAV0BKM7_PHAPC</name>
<proteinExistence type="inferred from homology"/>
<dbReference type="Gene3D" id="3.30.70.590">
    <property type="entry name" value="Poly(A) polymerase predicted RNA binding domain"/>
    <property type="match status" value="1"/>
</dbReference>
<sequence>MMPLPQNNRLQLKTYGVTGAISIQPATVAEEQQTLELMEELKRRNIFESSDESRAREVVLGRLNSIVKEFVVRVSLSLGMTEAVARDSGGKIFTFGSYRLGVHGPGADIDTLCVVPRQITREHFFDVLPVMLKQRPEVTDLSTVPEAFVPIITLKFSGIEVDLLFARLALPSIPDTLELRDDSLLKNLDDRCVRSLGGSRVTDEILRLVPDVAVFRDSLRAIKLWAKARAVYSNVMGFCGGVAWAMCVARVCQLYPHKPAGAIVNRFFTVLSQWNWPSPVLLKPIGSGPVGDQRRVWNPKIYPQDRGHRMPIITPAYPCMCSTHNITKSTAQIMMTEFKRGLAITGEIANGTKKWSDLFEKHDFFARYRYYLQITASSPDPEIQLKWAGTVEARLRQMVLKLEEVETVDIAHPFIKGFDRTSFFTSEDEIRALQIGDDPQEVRGRTPATIAGLTGSGVVHTSSFFIGLMVQPKPAGQTGPRKLDISYPVAEFNRMVKQWEGYAEESMGIFVRYMRGSQLPNFVFDGEGRPSTTIPSSKALKRTKAGKVKSTPNSPSLMSDSIGQPTSSEKETIVGTTDQVLGQNQQDKTEPLKKARPSSFVQTGVSPDRNQTTITPPLSKMNLDKQAAGSSSSGNSNEAENSNSVKAGNEQIHDQRTTLASVIA</sequence>
<keyword evidence="10 11" id="KW-0539">Nucleus</keyword>
<comment type="cofactor">
    <cofactor evidence="13">
        <name>Mg(2+)</name>
        <dbReference type="ChEBI" id="CHEBI:18420"/>
    </cofactor>
    <text evidence="13">Binds 2 magnesium ions. Also active with manganese.</text>
</comment>
<evidence type="ECO:0000256" key="7">
    <source>
        <dbReference type="ARBA" id="ARBA00022741"/>
    </source>
</evidence>
<dbReference type="Pfam" id="PF04928">
    <property type="entry name" value="PAP_central"/>
    <property type="match status" value="1"/>
</dbReference>
<feature type="binding site" evidence="13">
    <location>
        <position position="110"/>
    </location>
    <ligand>
        <name>Mg(2+)</name>
        <dbReference type="ChEBI" id="CHEBI:18420"/>
        <label>2</label>
        <note>catalytic</note>
    </ligand>
</feature>
<dbReference type="SUPFAM" id="SSF81301">
    <property type="entry name" value="Nucleotidyltransferase"/>
    <property type="match status" value="1"/>
</dbReference>
<accession>A0AAV0BKM7</accession>
<keyword evidence="6 13" id="KW-0479">Metal-binding</keyword>
<keyword evidence="4 11" id="KW-0507">mRNA processing</keyword>
<dbReference type="InterPro" id="IPR048840">
    <property type="entry name" value="PolA_pol_NTPase"/>
</dbReference>
<dbReference type="InterPro" id="IPR014492">
    <property type="entry name" value="PolyA_polymerase"/>
</dbReference>
<comment type="function">
    <text evidence="11">Polymerase that creates the 3'-poly(A) tail of mRNA's.</text>
</comment>
<dbReference type="InterPro" id="IPR011068">
    <property type="entry name" value="NuclTrfase_I-like_C"/>
</dbReference>
<evidence type="ECO:0000313" key="19">
    <source>
        <dbReference type="Proteomes" id="UP001153365"/>
    </source>
</evidence>
<dbReference type="GO" id="GO:0005634">
    <property type="term" value="C:nucleus"/>
    <property type="evidence" value="ECO:0007669"/>
    <property type="project" value="UniProtKB-SubCell"/>
</dbReference>
<dbReference type="SUPFAM" id="SSF55003">
    <property type="entry name" value="PAP/Archaeal CCA-adding enzyme, C-terminal domain"/>
    <property type="match status" value="1"/>
</dbReference>
<evidence type="ECO:0000256" key="1">
    <source>
        <dbReference type="ARBA" id="ARBA00001936"/>
    </source>
</evidence>
<evidence type="ECO:0000256" key="11">
    <source>
        <dbReference type="PIRNR" id="PIRNR018425"/>
    </source>
</evidence>
<comment type="catalytic activity">
    <reaction evidence="11">
        <text>RNA(n) + ATP = RNA(n)-3'-adenine ribonucleotide + diphosphate</text>
        <dbReference type="Rhea" id="RHEA:11332"/>
        <dbReference type="Rhea" id="RHEA-COMP:14527"/>
        <dbReference type="Rhea" id="RHEA-COMP:17347"/>
        <dbReference type="ChEBI" id="CHEBI:30616"/>
        <dbReference type="ChEBI" id="CHEBI:33019"/>
        <dbReference type="ChEBI" id="CHEBI:140395"/>
        <dbReference type="ChEBI" id="CHEBI:173115"/>
        <dbReference type="EC" id="2.7.7.19"/>
    </reaction>
</comment>
<dbReference type="InterPro" id="IPR007012">
    <property type="entry name" value="PolA_pol_cen_dom"/>
</dbReference>
<feature type="domain" description="Poly(A) polymerase nucleotidyltransferase" evidence="17">
    <location>
        <begin position="16"/>
        <end position="209"/>
    </location>
</feature>
<dbReference type="EMBL" id="CALTRL010005808">
    <property type="protein sequence ID" value="CAH7686663.1"/>
    <property type="molecule type" value="Genomic_DNA"/>
</dbReference>
<feature type="compositionally biased region" description="Polar residues" evidence="14">
    <location>
        <begin position="574"/>
        <end position="586"/>
    </location>
</feature>
<feature type="binding site" evidence="12">
    <location>
        <begin position="241"/>
        <end position="242"/>
    </location>
    <ligand>
        <name>ATP</name>
        <dbReference type="ChEBI" id="CHEBI:30616"/>
    </ligand>
</feature>
<comment type="subcellular location">
    <subcellularLocation>
        <location evidence="2 11">Nucleus</location>
    </subcellularLocation>
</comment>
<feature type="binding site" evidence="13">
    <location>
        <position position="110"/>
    </location>
    <ligand>
        <name>Mg(2+)</name>
        <dbReference type="ChEBI" id="CHEBI:18420"/>
        <label>1</label>
        <note>catalytic</note>
    </ligand>
</feature>
<feature type="binding site" evidence="12">
    <location>
        <position position="232"/>
    </location>
    <ligand>
        <name>ATP</name>
        <dbReference type="ChEBI" id="CHEBI:30616"/>
    </ligand>
</feature>
<dbReference type="FunFam" id="1.10.1410.10:FF:000001">
    <property type="entry name" value="Putative poly(A) polymerase gamma"/>
    <property type="match status" value="1"/>
</dbReference>
<feature type="binding site" evidence="13">
    <location>
        <position position="108"/>
    </location>
    <ligand>
        <name>Mg(2+)</name>
        <dbReference type="ChEBI" id="CHEBI:18420"/>
        <label>1</label>
        <note>catalytic</note>
    </ligand>
</feature>
<evidence type="ECO:0000256" key="13">
    <source>
        <dbReference type="PIRSR" id="PIRSR018425-2"/>
    </source>
</evidence>
<keyword evidence="9 13" id="KW-0460">Magnesium</keyword>
<dbReference type="Pfam" id="PF04926">
    <property type="entry name" value="PAP_RNA-bind"/>
    <property type="match status" value="1"/>
</dbReference>
<feature type="compositionally biased region" description="Polar residues" evidence="14">
    <location>
        <begin position="550"/>
        <end position="567"/>
    </location>
</feature>
<dbReference type="GO" id="GO:0031123">
    <property type="term" value="P:RNA 3'-end processing"/>
    <property type="evidence" value="ECO:0007669"/>
    <property type="project" value="InterPro"/>
</dbReference>
<dbReference type="PANTHER" id="PTHR10682:SF10">
    <property type="entry name" value="POLYNUCLEOTIDE ADENYLYLTRANSFERASE"/>
    <property type="match status" value="1"/>
</dbReference>
<dbReference type="PIRSF" id="PIRSF018425">
    <property type="entry name" value="PolyA_polymerase"/>
    <property type="match status" value="1"/>
</dbReference>
<dbReference type="Pfam" id="PF20750">
    <property type="entry name" value="PAP_NTPase"/>
    <property type="match status" value="1"/>
</dbReference>
<dbReference type="GO" id="GO:0006397">
    <property type="term" value="P:mRNA processing"/>
    <property type="evidence" value="ECO:0007669"/>
    <property type="project" value="UniProtKB-KW"/>
</dbReference>
<dbReference type="InterPro" id="IPR007010">
    <property type="entry name" value="PolA_pol_RNA-bd_dom"/>
</dbReference>
<evidence type="ECO:0000256" key="5">
    <source>
        <dbReference type="ARBA" id="ARBA00022679"/>
    </source>
</evidence>
<organism evidence="18 19">
    <name type="scientific">Phakopsora pachyrhizi</name>
    <name type="common">Asian soybean rust disease fungus</name>
    <dbReference type="NCBI Taxonomy" id="170000"/>
    <lineage>
        <taxon>Eukaryota</taxon>
        <taxon>Fungi</taxon>
        <taxon>Dikarya</taxon>
        <taxon>Basidiomycota</taxon>
        <taxon>Pucciniomycotina</taxon>
        <taxon>Pucciniomycetes</taxon>
        <taxon>Pucciniales</taxon>
        <taxon>Phakopsoraceae</taxon>
        <taxon>Phakopsora</taxon>
    </lineage>
</organism>
<dbReference type="InterPro" id="IPR043519">
    <property type="entry name" value="NT_sf"/>
</dbReference>
<evidence type="ECO:0000259" key="17">
    <source>
        <dbReference type="Pfam" id="PF20750"/>
    </source>
</evidence>
<reference evidence="18" key="1">
    <citation type="submission" date="2022-06" db="EMBL/GenBank/DDBJ databases">
        <authorList>
            <consortium name="SYNGENTA / RWTH Aachen University"/>
        </authorList>
    </citation>
    <scope>NUCLEOTIDE SEQUENCE</scope>
</reference>
<evidence type="ECO:0000256" key="10">
    <source>
        <dbReference type="ARBA" id="ARBA00023242"/>
    </source>
</evidence>
<evidence type="ECO:0000256" key="3">
    <source>
        <dbReference type="ARBA" id="ARBA00010912"/>
    </source>
</evidence>
<feature type="compositionally biased region" description="Polar residues" evidence="14">
    <location>
        <begin position="599"/>
        <end position="616"/>
    </location>
</feature>
<feature type="compositionally biased region" description="Low complexity" evidence="14">
    <location>
        <begin position="627"/>
        <end position="644"/>
    </location>
</feature>
<keyword evidence="19" id="KW-1185">Reference proteome</keyword>
<dbReference type="GO" id="GO:0003723">
    <property type="term" value="F:RNA binding"/>
    <property type="evidence" value="ECO:0007669"/>
    <property type="project" value="UniProtKB-UniRule"/>
</dbReference>
<protein>
    <recommendedName>
        <fullName evidence="11">Poly(A) polymerase</fullName>
        <ecNumber evidence="11">2.7.7.19</ecNumber>
    </recommendedName>
</protein>
<feature type="domain" description="Poly(A) polymerase RNA-binding" evidence="15">
    <location>
        <begin position="363"/>
        <end position="531"/>
    </location>
</feature>
<comment type="similarity">
    <text evidence="3 11">Belongs to the poly(A) polymerase family.</text>
</comment>
<evidence type="ECO:0000256" key="9">
    <source>
        <dbReference type="ARBA" id="ARBA00022842"/>
    </source>
</evidence>
<feature type="binding site" evidence="12">
    <location>
        <begin position="108"/>
        <end position="110"/>
    </location>
    <ligand>
        <name>ATP</name>
        <dbReference type="ChEBI" id="CHEBI:30616"/>
    </ligand>
</feature>
<dbReference type="SUPFAM" id="SSF81631">
    <property type="entry name" value="PAP/OAS1 substrate-binding domain"/>
    <property type="match status" value="1"/>
</dbReference>
<gene>
    <name evidence="18" type="ORF">PPACK8108_LOCUS21345</name>
</gene>
<evidence type="ECO:0000256" key="8">
    <source>
        <dbReference type="ARBA" id="ARBA00022840"/>
    </source>
</evidence>
<dbReference type="Gene3D" id="1.10.1410.10">
    <property type="match status" value="1"/>
</dbReference>
<evidence type="ECO:0000256" key="2">
    <source>
        <dbReference type="ARBA" id="ARBA00004123"/>
    </source>
</evidence>
<dbReference type="AlphaFoldDB" id="A0AAV0BKM7"/>
<evidence type="ECO:0000256" key="4">
    <source>
        <dbReference type="ARBA" id="ARBA00022664"/>
    </source>
</evidence>
<keyword evidence="8 11" id="KW-0067">ATP-binding</keyword>
<feature type="binding site" evidence="13">
    <location>
        <position position="162"/>
    </location>
    <ligand>
        <name>Mg(2+)</name>
        <dbReference type="ChEBI" id="CHEBI:18420"/>
        <label>2</label>
        <note>catalytic</note>
    </ligand>
</feature>
<dbReference type="Gene3D" id="3.30.460.10">
    <property type="entry name" value="Beta Polymerase, domain 2"/>
    <property type="match status" value="1"/>
</dbReference>
<comment type="cofactor">
    <cofactor evidence="1">
        <name>Mn(2+)</name>
        <dbReference type="ChEBI" id="CHEBI:29035"/>
    </cofactor>
</comment>
<feature type="domain" description="Poly(A) polymerase central" evidence="16">
    <location>
        <begin position="214"/>
        <end position="361"/>
    </location>
</feature>
<feature type="binding site" evidence="12">
    <location>
        <position position="223"/>
    </location>
    <ligand>
        <name>ATP</name>
        <dbReference type="ChEBI" id="CHEBI:30616"/>
    </ligand>
</feature>
<evidence type="ECO:0000256" key="6">
    <source>
        <dbReference type="ARBA" id="ARBA00022723"/>
    </source>
</evidence>
<evidence type="ECO:0000259" key="16">
    <source>
        <dbReference type="Pfam" id="PF04928"/>
    </source>
</evidence>
<evidence type="ECO:0000256" key="14">
    <source>
        <dbReference type="SAM" id="MobiDB-lite"/>
    </source>
</evidence>
<dbReference type="Proteomes" id="UP001153365">
    <property type="component" value="Unassembled WGS sequence"/>
</dbReference>
<feature type="region of interest" description="Disordered" evidence="14">
    <location>
        <begin position="523"/>
        <end position="664"/>
    </location>
</feature>
<feature type="binding site" evidence="12">
    <location>
        <begin position="95"/>
        <end position="97"/>
    </location>
    <ligand>
        <name>ATP</name>
        <dbReference type="ChEBI" id="CHEBI:30616"/>
    </ligand>
</feature>
<dbReference type="GO" id="GO:0005524">
    <property type="term" value="F:ATP binding"/>
    <property type="evidence" value="ECO:0007669"/>
    <property type="project" value="UniProtKB-UniRule"/>
</dbReference>
<keyword evidence="5 11" id="KW-0808">Transferase</keyword>
<dbReference type="GO" id="GO:0046872">
    <property type="term" value="F:metal ion binding"/>
    <property type="evidence" value="ECO:0007669"/>
    <property type="project" value="UniProtKB-KW"/>
</dbReference>
<keyword evidence="7 11" id="KW-0547">Nucleotide-binding</keyword>
<dbReference type="EC" id="2.7.7.19" evidence="11"/>
<evidence type="ECO:0000313" key="18">
    <source>
        <dbReference type="EMBL" id="CAH7686663.1"/>
    </source>
</evidence>
<comment type="caution">
    <text evidence="18">The sequence shown here is derived from an EMBL/GenBank/DDBJ whole genome shotgun (WGS) entry which is preliminary data.</text>
</comment>
<feature type="binding site" evidence="12">
    <location>
        <position position="162"/>
    </location>
    <ligand>
        <name>ATP</name>
        <dbReference type="ChEBI" id="CHEBI:30616"/>
    </ligand>
</feature>